<gene>
    <name evidence="1" type="ORF">MRATA1EN22A_LOCUS7036</name>
</gene>
<organism evidence="1 2">
    <name type="scientific">Rangifer tarandus platyrhynchus</name>
    <name type="common">Svalbard reindeer</name>
    <dbReference type="NCBI Taxonomy" id="3082113"/>
    <lineage>
        <taxon>Eukaryota</taxon>
        <taxon>Metazoa</taxon>
        <taxon>Chordata</taxon>
        <taxon>Craniata</taxon>
        <taxon>Vertebrata</taxon>
        <taxon>Euteleostomi</taxon>
        <taxon>Mammalia</taxon>
        <taxon>Eutheria</taxon>
        <taxon>Laurasiatheria</taxon>
        <taxon>Artiodactyla</taxon>
        <taxon>Ruminantia</taxon>
        <taxon>Pecora</taxon>
        <taxon>Cervidae</taxon>
        <taxon>Odocoileinae</taxon>
        <taxon>Rangifer</taxon>
    </lineage>
</organism>
<name>A0AC59YJK1_RANTA</name>
<proteinExistence type="predicted"/>
<accession>A0AC59YJK1</accession>
<reference evidence="1" key="1">
    <citation type="submission" date="2023-05" db="EMBL/GenBank/DDBJ databases">
        <authorList>
            <consortium name="ELIXIR-Norway"/>
        </authorList>
    </citation>
    <scope>NUCLEOTIDE SEQUENCE</scope>
</reference>
<evidence type="ECO:0000313" key="1">
    <source>
        <dbReference type="EMBL" id="CAM9757053.1"/>
    </source>
</evidence>
<reference evidence="1" key="2">
    <citation type="submission" date="2025-03" db="EMBL/GenBank/DDBJ databases">
        <authorList>
            <consortium name="ELIXIR-Norway"/>
            <consortium name="Elixir Norway"/>
        </authorList>
    </citation>
    <scope>NUCLEOTIDE SEQUENCE</scope>
</reference>
<dbReference type="Proteomes" id="UP001162501">
    <property type="component" value="Chromosome 16"/>
</dbReference>
<dbReference type="EMBL" id="OX596100">
    <property type="protein sequence ID" value="CAM9757053.1"/>
    <property type="molecule type" value="Genomic_DNA"/>
</dbReference>
<protein>
    <submittedName>
        <fullName evidence="1">Uncharacterized protein</fullName>
    </submittedName>
</protein>
<sequence>MGLQRTGLNLVCEHHHHFPWRECRPSQKVRVKKKKKVRVTPKDEDVSFHRDGSFHMLMSRSTPAVGRGRDFQELGHCPLFILFFIFFCFFIFYFFHLFLLVGG</sequence>
<evidence type="ECO:0000313" key="2">
    <source>
        <dbReference type="Proteomes" id="UP001162501"/>
    </source>
</evidence>